<evidence type="ECO:0000256" key="1">
    <source>
        <dbReference type="ARBA" id="ARBA00010139"/>
    </source>
</evidence>
<protein>
    <submittedName>
        <fullName evidence="2">FAD/NAD-P-binding domain-containing protein</fullName>
    </submittedName>
</protein>
<dbReference type="PANTHER" id="PTHR42877:SF7">
    <property type="entry name" value="FLAVIN-BINDING MONOOXYGENASE-RELATED"/>
    <property type="match status" value="1"/>
</dbReference>
<dbReference type="SUPFAM" id="SSF51905">
    <property type="entry name" value="FAD/NAD(P)-binding domain"/>
    <property type="match status" value="1"/>
</dbReference>
<evidence type="ECO:0000313" key="3">
    <source>
        <dbReference type="Proteomes" id="UP000297245"/>
    </source>
</evidence>
<name>A0A4V4HIC7_DENBC</name>
<dbReference type="OrthoDB" id="66881at2759"/>
<sequence length="579" mass="66259">MLSNSTGNGILWPSENARGYRIPDQRFGTLGPIKVIAIGAGISGICLSHDVQDHGENIDLTIYEMGSGYGGTWFWNKYPGCRCDIPSVNYQLSWSPKTDWREFYAAAPEIQKYYEDLVTEFGLDRYFRLSHEVIRAEWLDDTKKWRVTVRRLDGSEFEDECNVFINAGGVLNAWKWPDIKGLHDFKGTLIHTARWPDDFDHKGKRVAVIGSGSSGIQVLATIQPEVQKLYHWIRSPTWITGTFAQQFAAPGGKNFEYTEEQKKRFAEDPYHSLKYRKMIESELNQRFKFIVQGTPEQKAALEYANTDMRKRLQGNERLIDAIVPKKFVVGCRRPTPGNGYLEALLEPNVCVFTEMFQRITEKGFIDAEGNEHEVDAIVCATGFDTSFVPRFPVIAKGVNVQDRWREYPVDSYLSMAVKGTPNYFMYYGPHGPTGHGSGAPMIEAMTRCFMKFIKKMQTENILSVTIKDKAADDFNEHRELYLKRTAWAGQCSSWFKPGPDVSPVMFPGNRVLFIELLTNPRWEDWDYEHGYAGNRFGYLGNGFTMREIDGRDNSFYYGLLDGKDEQPDYSDIRPMYASA</sequence>
<dbReference type="Gene3D" id="3.50.50.60">
    <property type="entry name" value="FAD/NAD(P)-binding domain"/>
    <property type="match status" value="2"/>
</dbReference>
<dbReference type="Pfam" id="PF13450">
    <property type="entry name" value="NAD_binding_8"/>
    <property type="match status" value="1"/>
</dbReference>
<dbReference type="AlphaFoldDB" id="A0A4V4HIC7"/>
<dbReference type="InterPro" id="IPR051209">
    <property type="entry name" value="FAD-bind_Monooxygenase_sf"/>
</dbReference>
<accession>A0A4V4HIC7</accession>
<dbReference type="EMBL" id="ML179045">
    <property type="protein sequence ID" value="THV06016.1"/>
    <property type="molecule type" value="Genomic_DNA"/>
</dbReference>
<comment type="similarity">
    <text evidence="1">Belongs to the FAD-binding monooxygenase family.</text>
</comment>
<organism evidence="2 3">
    <name type="scientific">Dendrothele bispora (strain CBS 962.96)</name>
    <dbReference type="NCBI Taxonomy" id="1314807"/>
    <lineage>
        <taxon>Eukaryota</taxon>
        <taxon>Fungi</taxon>
        <taxon>Dikarya</taxon>
        <taxon>Basidiomycota</taxon>
        <taxon>Agaricomycotina</taxon>
        <taxon>Agaricomycetes</taxon>
        <taxon>Agaricomycetidae</taxon>
        <taxon>Agaricales</taxon>
        <taxon>Agaricales incertae sedis</taxon>
        <taxon>Dendrothele</taxon>
    </lineage>
</organism>
<dbReference type="InterPro" id="IPR036188">
    <property type="entry name" value="FAD/NAD-bd_sf"/>
</dbReference>
<dbReference type="Proteomes" id="UP000297245">
    <property type="component" value="Unassembled WGS sequence"/>
</dbReference>
<evidence type="ECO:0000313" key="2">
    <source>
        <dbReference type="EMBL" id="THV06016.1"/>
    </source>
</evidence>
<keyword evidence="3" id="KW-1185">Reference proteome</keyword>
<proteinExistence type="inferred from homology"/>
<dbReference type="PANTHER" id="PTHR42877">
    <property type="entry name" value="L-ORNITHINE N(5)-MONOOXYGENASE-RELATED"/>
    <property type="match status" value="1"/>
</dbReference>
<gene>
    <name evidence="2" type="ORF">K435DRAFT_773512</name>
</gene>
<reference evidence="2 3" key="1">
    <citation type="journal article" date="2019" name="Nat. Ecol. Evol.">
        <title>Megaphylogeny resolves global patterns of mushroom evolution.</title>
        <authorList>
            <person name="Varga T."/>
            <person name="Krizsan K."/>
            <person name="Foldi C."/>
            <person name="Dima B."/>
            <person name="Sanchez-Garcia M."/>
            <person name="Sanchez-Ramirez S."/>
            <person name="Szollosi G.J."/>
            <person name="Szarkandi J.G."/>
            <person name="Papp V."/>
            <person name="Albert L."/>
            <person name="Andreopoulos W."/>
            <person name="Angelini C."/>
            <person name="Antonin V."/>
            <person name="Barry K.W."/>
            <person name="Bougher N.L."/>
            <person name="Buchanan P."/>
            <person name="Buyck B."/>
            <person name="Bense V."/>
            <person name="Catcheside P."/>
            <person name="Chovatia M."/>
            <person name="Cooper J."/>
            <person name="Damon W."/>
            <person name="Desjardin D."/>
            <person name="Finy P."/>
            <person name="Geml J."/>
            <person name="Haridas S."/>
            <person name="Hughes K."/>
            <person name="Justo A."/>
            <person name="Karasinski D."/>
            <person name="Kautmanova I."/>
            <person name="Kiss B."/>
            <person name="Kocsube S."/>
            <person name="Kotiranta H."/>
            <person name="LaButti K.M."/>
            <person name="Lechner B.E."/>
            <person name="Liimatainen K."/>
            <person name="Lipzen A."/>
            <person name="Lukacs Z."/>
            <person name="Mihaltcheva S."/>
            <person name="Morgado L.N."/>
            <person name="Niskanen T."/>
            <person name="Noordeloos M.E."/>
            <person name="Ohm R.A."/>
            <person name="Ortiz-Santana B."/>
            <person name="Ovrebo C."/>
            <person name="Racz N."/>
            <person name="Riley R."/>
            <person name="Savchenko A."/>
            <person name="Shiryaev A."/>
            <person name="Soop K."/>
            <person name="Spirin V."/>
            <person name="Szebenyi C."/>
            <person name="Tomsovsky M."/>
            <person name="Tulloss R.E."/>
            <person name="Uehling J."/>
            <person name="Grigoriev I.V."/>
            <person name="Vagvolgyi C."/>
            <person name="Papp T."/>
            <person name="Martin F.M."/>
            <person name="Miettinen O."/>
            <person name="Hibbett D.S."/>
            <person name="Nagy L.G."/>
        </authorList>
    </citation>
    <scope>NUCLEOTIDE SEQUENCE [LARGE SCALE GENOMIC DNA]</scope>
    <source>
        <strain evidence="2 3">CBS 962.96</strain>
    </source>
</reference>